<dbReference type="AlphaFoldDB" id="A0A9W8M2I2"/>
<organism evidence="2 3">
    <name type="scientific">Coemansia aciculifera</name>
    <dbReference type="NCBI Taxonomy" id="417176"/>
    <lineage>
        <taxon>Eukaryota</taxon>
        <taxon>Fungi</taxon>
        <taxon>Fungi incertae sedis</taxon>
        <taxon>Zoopagomycota</taxon>
        <taxon>Kickxellomycotina</taxon>
        <taxon>Kickxellomycetes</taxon>
        <taxon>Kickxellales</taxon>
        <taxon>Kickxellaceae</taxon>
        <taxon>Coemansia</taxon>
    </lineage>
</organism>
<evidence type="ECO:0000259" key="1">
    <source>
        <dbReference type="Pfam" id="PF14033"/>
    </source>
</evidence>
<feature type="domain" description="DUF4246" evidence="1">
    <location>
        <begin position="1"/>
        <end position="29"/>
    </location>
</feature>
<evidence type="ECO:0000313" key="3">
    <source>
        <dbReference type="Proteomes" id="UP001140074"/>
    </source>
</evidence>
<accession>A0A9W8M2I2</accession>
<comment type="caution">
    <text evidence="2">The sequence shown here is derived from an EMBL/GenBank/DDBJ whole genome shotgun (WGS) entry which is preliminary data.</text>
</comment>
<dbReference type="Proteomes" id="UP001140074">
    <property type="component" value="Unassembled WGS sequence"/>
</dbReference>
<keyword evidence="3" id="KW-1185">Reference proteome</keyword>
<dbReference type="EMBL" id="JANBUY010000305">
    <property type="protein sequence ID" value="KAJ2860349.1"/>
    <property type="molecule type" value="Genomic_DNA"/>
</dbReference>
<name>A0A9W8M2I2_9FUNG</name>
<evidence type="ECO:0000313" key="2">
    <source>
        <dbReference type="EMBL" id="KAJ2860349.1"/>
    </source>
</evidence>
<dbReference type="PANTHER" id="PTHR33119">
    <property type="entry name" value="IFI3P"/>
    <property type="match status" value="1"/>
</dbReference>
<dbReference type="InterPro" id="IPR025340">
    <property type="entry name" value="DUF4246"/>
</dbReference>
<sequence length="90" mass="10476">MLTFYFVDPSTRIPSTELVPPQQQDWWIDDVLPSEPRRNLPHLVVDDIMNKGDFPISLEEAKKARLQVHPDDCSQDISVELFEPEGYFEC</sequence>
<protein>
    <recommendedName>
        <fullName evidence="1">DUF4246 domain-containing protein</fullName>
    </recommendedName>
</protein>
<dbReference type="Pfam" id="PF14033">
    <property type="entry name" value="DUF4246"/>
    <property type="match status" value="1"/>
</dbReference>
<dbReference type="InterPro" id="IPR049192">
    <property type="entry name" value="DUF4246_C"/>
</dbReference>
<reference evidence="2" key="1">
    <citation type="submission" date="2022-07" db="EMBL/GenBank/DDBJ databases">
        <title>Phylogenomic reconstructions and comparative analyses of Kickxellomycotina fungi.</title>
        <authorList>
            <person name="Reynolds N.K."/>
            <person name="Stajich J.E."/>
            <person name="Barry K."/>
            <person name="Grigoriev I.V."/>
            <person name="Crous P."/>
            <person name="Smith M.E."/>
        </authorList>
    </citation>
    <scope>NUCLEOTIDE SEQUENCE</scope>
    <source>
        <strain evidence="2">RSA 476</strain>
    </source>
</reference>
<proteinExistence type="predicted"/>
<gene>
    <name evidence="2" type="ORF">GGH94_005569</name>
</gene>
<dbReference type="PANTHER" id="PTHR33119:SF1">
    <property type="entry name" value="FE2OG DIOXYGENASE DOMAIN-CONTAINING PROTEIN"/>
    <property type="match status" value="1"/>
</dbReference>